<keyword evidence="2" id="KW-1185">Reference proteome</keyword>
<dbReference type="Proteomes" id="UP000286746">
    <property type="component" value="Unassembled WGS sequence"/>
</dbReference>
<gene>
    <name evidence="1" type="ORF">GKJPGBOP_08062</name>
</gene>
<evidence type="ECO:0000313" key="1">
    <source>
        <dbReference type="EMBL" id="GCD48266.1"/>
    </source>
</evidence>
<dbReference type="AlphaFoldDB" id="A0A401WG28"/>
<comment type="caution">
    <text evidence="1">The sequence shown here is derived from an EMBL/GenBank/DDBJ whole genome shotgun (WGS) entry which is preliminary data.</text>
</comment>
<accession>A0A401WG28</accession>
<evidence type="ECO:0008006" key="3">
    <source>
        <dbReference type="Google" id="ProtNLM"/>
    </source>
</evidence>
<organism evidence="1 2">
    <name type="scientific">Streptomyces paromomycinus</name>
    <name type="common">Streptomyces rimosus subsp. paromomycinus</name>
    <dbReference type="NCBI Taxonomy" id="92743"/>
    <lineage>
        <taxon>Bacteria</taxon>
        <taxon>Bacillati</taxon>
        <taxon>Actinomycetota</taxon>
        <taxon>Actinomycetes</taxon>
        <taxon>Kitasatosporales</taxon>
        <taxon>Streptomycetaceae</taxon>
        <taxon>Streptomyces</taxon>
    </lineage>
</organism>
<proteinExistence type="predicted"/>
<protein>
    <recommendedName>
        <fullName evidence="3">Secreted protein</fullName>
    </recommendedName>
</protein>
<dbReference type="Pfam" id="PF18143">
    <property type="entry name" value="HAD_SAK_2"/>
    <property type="match status" value="1"/>
</dbReference>
<name>A0A401WG28_STREY</name>
<evidence type="ECO:0000313" key="2">
    <source>
        <dbReference type="Proteomes" id="UP000286746"/>
    </source>
</evidence>
<sequence length="179" mass="19998">MIDTLPLLFLDVDGPLIPFGASRQELPHGYPTYSSGRRQPRGAGTHPLISRIDPAHGPRLTALPCTLVWATTWMSDANDCIAPWLGLPELPVVNWPEPSDEDETGRVHWKTRILLDWAAGRPFAWVDDEITDADRTWVAAHRPGRTLLHHVDARKGLMDADFAALDQWLRTCVPAGDNR</sequence>
<dbReference type="EMBL" id="BHZD01000001">
    <property type="protein sequence ID" value="GCD48266.1"/>
    <property type="molecule type" value="Genomic_DNA"/>
</dbReference>
<reference evidence="1 2" key="1">
    <citation type="submission" date="2018-11" db="EMBL/GenBank/DDBJ databases">
        <title>Whole genome sequence of Streptomyces paromomycinus NBRC 15454(T).</title>
        <authorList>
            <person name="Komaki H."/>
            <person name="Tamura T."/>
        </authorList>
    </citation>
    <scope>NUCLEOTIDE SEQUENCE [LARGE SCALE GENOMIC DNA]</scope>
    <source>
        <strain evidence="1 2">NBRC 15454</strain>
    </source>
</reference>